<dbReference type="EMBL" id="CAXAMM010025424">
    <property type="protein sequence ID" value="CAK9056928.1"/>
    <property type="molecule type" value="Genomic_DNA"/>
</dbReference>
<reference evidence="2 3" key="1">
    <citation type="submission" date="2024-02" db="EMBL/GenBank/DDBJ databases">
        <authorList>
            <person name="Chen Y."/>
            <person name="Shah S."/>
            <person name="Dougan E. K."/>
            <person name="Thang M."/>
            <person name="Chan C."/>
        </authorList>
    </citation>
    <scope>NUCLEOTIDE SEQUENCE [LARGE SCALE GENOMIC DNA]</scope>
</reference>
<dbReference type="Proteomes" id="UP001642464">
    <property type="component" value="Unassembled WGS sequence"/>
</dbReference>
<feature type="non-terminal residue" evidence="2">
    <location>
        <position position="65"/>
    </location>
</feature>
<evidence type="ECO:0000256" key="1">
    <source>
        <dbReference type="SAM" id="MobiDB-lite"/>
    </source>
</evidence>
<name>A0ABP0N0H3_9DINO</name>
<keyword evidence="3" id="KW-1185">Reference proteome</keyword>
<sequence length="65" mass="6769">MVFLPPAPFTGRVVITRRWGVSSEEQRGAARSLEPAASRQGQASVLGDSKGTDDPRASAAAEVTA</sequence>
<evidence type="ECO:0000313" key="3">
    <source>
        <dbReference type="Proteomes" id="UP001642464"/>
    </source>
</evidence>
<comment type="caution">
    <text evidence="2">The sequence shown here is derived from an EMBL/GenBank/DDBJ whole genome shotgun (WGS) entry which is preliminary data.</text>
</comment>
<organism evidence="2 3">
    <name type="scientific">Durusdinium trenchii</name>
    <dbReference type="NCBI Taxonomy" id="1381693"/>
    <lineage>
        <taxon>Eukaryota</taxon>
        <taxon>Sar</taxon>
        <taxon>Alveolata</taxon>
        <taxon>Dinophyceae</taxon>
        <taxon>Suessiales</taxon>
        <taxon>Symbiodiniaceae</taxon>
        <taxon>Durusdinium</taxon>
    </lineage>
</organism>
<protein>
    <submittedName>
        <fullName evidence="2">Uncharacterized protein</fullName>
    </submittedName>
</protein>
<proteinExistence type="predicted"/>
<accession>A0ABP0N0H3</accession>
<evidence type="ECO:0000313" key="2">
    <source>
        <dbReference type="EMBL" id="CAK9056928.1"/>
    </source>
</evidence>
<feature type="region of interest" description="Disordered" evidence="1">
    <location>
        <begin position="26"/>
        <end position="65"/>
    </location>
</feature>
<gene>
    <name evidence="2" type="ORF">SCF082_LOCUS30614</name>
</gene>